<evidence type="ECO:0000313" key="5">
    <source>
        <dbReference type="EMBL" id="KDR75428.1"/>
    </source>
</evidence>
<dbReference type="PANTHER" id="PTHR47966:SF51">
    <property type="entry name" value="BETA-SITE APP-CLEAVING ENZYME, ISOFORM A-RELATED"/>
    <property type="match status" value="1"/>
</dbReference>
<dbReference type="InterPro" id="IPR034164">
    <property type="entry name" value="Pepsin-like_dom"/>
</dbReference>
<dbReference type="AlphaFoldDB" id="A0A067T8Z1"/>
<feature type="domain" description="Peptidase A1" evidence="4">
    <location>
        <begin position="1"/>
        <end position="233"/>
    </location>
</feature>
<keyword evidence="3" id="KW-0645">Protease</keyword>
<gene>
    <name evidence="5" type="ORF">GALMADRAFT_249483</name>
</gene>
<dbReference type="Pfam" id="PF00026">
    <property type="entry name" value="Asp"/>
    <property type="match status" value="1"/>
</dbReference>
<evidence type="ECO:0000256" key="2">
    <source>
        <dbReference type="ARBA" id="ARBA00022750"/>
    </source>
</evidence>
<evidence type="ECO:0000313" key="6">
    <source>
        <dbReference type="Proteomes" id="UP000027222"/>
    </source>
</evidence>
<dbReference type="GO" id="GO:0006508">
    <property type="term" value="P:proteolysis"/>
    <property type="evidence" value="ECO:0007669"/>
    <property type="project" value="UniProtKB-KW"/>
</dbReference>
<dbReference type="InterPro" id="IPR001969">
    <property type="entry name" value="Aspartic_peptidase_AS"/>
</dbReference>
<evidence type="ECO:0000256" key="3">
    <source>
        <dbReference type="RuleBase" id="RU000454"/>
    </source>
</evidence>
<organism evidence="5 6">
    <name type="scientific">Galerina marginata (strain CBS 339.88)</name>
    <dbReference type="NCBI Taxonomy" id="685588"/>
    <lineage>
        <taxon>Eukaryota</taxon>
        <taxon>Fungi</taxon>
        <taxon>Dikarya</taxon>
        <taxon>Basidiomycota</taxon>
        <taxon>Agaricomycotina</taxon>
        <taxon>Agaricomycetes</taxon>
        <taxon>Agaricomycetidae</taxon>
        <taxon>Agaricales</taxon>
        <taxon>Agaricineae</taxon>
        <taxon>Strophariaceae</taxon>
        <taxon>Galerina</taxon>
    </lineage>
</organism>
<dbReference type="PANTHER" id="PTHR47966">
    <property type="entry name" value="BETA-SITE APP-CLEAVING ENZYME, ISOFORM A-RELATED"/>
    <property type="match status" value="1"/>
</dbReference>
<evidence type="ECO:0000259" key="4">
    <source>
        <dbReference type="PROSITE" id="PS51767"/>
    </source>
</evidence>
<dbReference type="GO" id="GO:0004190">
    <property type="term" value="F:aspartic-type endopeptidase activity"/>
    <property type="evidence" value="ECO:0007669"/>
    <property type="project" value="UniProtKB-KW"/>
</dbReference>
<dbReference type="OrthoDB" id="2747330at2759"/>
<evidence type="ECO:0000256" key="1">
    <source>
        <dbReference type="ARBA" id="ARBA00007447"/>
    </source>
</evidence>
<dbReference type="HOGENOM" id="CLU_013253_1_0_1"/>
<dbReference type="Proteomes" id="UP000027222">
    <property type="component" value="Unassembled WGS sequence"/>
</dbReference>
<protein>
    <recommendedName>
        <fullName evidence="4">Peptidase A1 domain-containing protein</fullName>
    </recommendedName>
</protein>
<dbReference type="InterPro" id="IPR033121">
    <property type="entry name" value="PEPTIDASE_A1"/>
</dbReference>
<name>A0A067T8Z1_GALM3</name>
<dbReference type="CDD" id="cd05471">
    <property type="entry name" value="pepsin_like"/>
    <property type="match status" value="1"/>
</dbReference>
<dbReference type="PRINTS" id="PR00792">
    <property type="entry name" value="PEPSIN"/>
</dbReference>
<keyword evidence="6" id="KW-1185">Reference proteome</keyword>
<dbReference type="PROSITE" id="PS51767">
    <property type="entry name" value="PEPTIDASE_A1"/>
    <property type="match status" value="1"/>
</dbReference>
<keyword evidence="2 3" id="KW-0064">Aspartyl protease</keyword>
<proteinExistence type="inferred from homology"/>
<keyword evidence="3" id="KW-0378">Hydrolase</keyword>
<dbReference type="InterPro" id="IPR021109">
    <property type="entry name" value="Peptidase_aspartic_dom_sf"/>
</dbReference>
<dbReference type="EMBL" id="KL142381">
    <property type="protein sequence ID" value="KDR75428.1"/>
    <property type="molecule type" value="Genomic_DNA"/>
</dbReference>
<dbReference type="InterPro" id="IPR001461">
    <property type="entry name" value="Aspartic_peptidase_A1"/>
</dbReference>
<dbReference type="Gene3D" id="2.40.70.10">
    <property type="entry name" value="Acid Proteases"/>
    <property type="match status" value="1"/>
</dbReference>
<reference evidence="6" key="1">
    <citation type="journal article" date="2014" name="Proc. Natl. Acad. Sci. U.S.A.">
        <title>Extensive sampling of basidiomycete genomes demonstrates inadequacy of the white-rot/brown-rot paradigm for wood decay fungi.</title>
        <authorList>
            <person name="Riley R."/>
            <person name="Salamov A.A."/>
            <person name="Brown D.W."/>
            <person name="Nagy L.G."/>
            <person name="Floudas D."/>
            <person name="Held B.W."/>
            <person name="Levasseur A."/>
            <person name="Lombard V."/>
            <person name="Morin E."/>
            <person name="Otillar R."/>
            <person name="Lindquist E.A."/>
            <person name="Sun H."/>
            <person name="LaButti K.M."/>
            <person name="Schmutz J."/>
            <person name="Jabbour D."/>
            <person name="Luo H."/>
            <person name="Baker S.E."/>
            <person name="Pisabarro A.G."/>
            <person name="Walton J.D."/>
            <person name="Blanchette R.A."/>
            <person name="Henrissat B."/>
            <person name="Martin F."/>
            <person name="Cullen D."/>
            <person name="Hibbett D.S."/>
            <person name="Grigoriev I.V."/>
        </authorList>
    </citation>
    <scope>NUCLEOTIDE SEQUENCE [LARGE SCALE GENOMIC DNA]</scope>
    <source>
        <strain evidence="6">CBS 339.88</strain>
    </source>
</reference>
<comment type="similarity">
    <text evidence="1 3">Belongs to the peptidase A1 family.</text>
</comment>
<sequence length="240" mass="25839">MSIQQQAFGAVSSESVQFAAYPNSGILGMAFSTISVSGKPTFFENLIKEEKVVEPLFSVHLERGKEVGSEVCFGCYDQSKTTGKVYWVPLVSKTYWPLALDSMSVNGTSALADDIIAVIDTGTTLIYIPEILATKIYELIPGSKPAPEYGPAFYTFPCDGVFTISLSFGGRNFAIHSVDFNLGPIATNSLDCVGGILSLGQGFPPNLAIVGDEFLKSWYSTFDHSNGGRVGFSPSINNKR</sequence>
<dbReference type="PROSITE" id="PS00141">
    <property type="entry name" value="ASP_PROTEASE"/>
    <property type="match status" value="1"/>
</dbReference>
<accession>A0A067T8Z1</accession>
<dbReference type="SUPFAM" id="SSF50630">
    <property type="entry name" value="Acid proteases"/>
    <property type="match status" value="1"/>
</dbReference>